<dbReference type="Gene3D" id="1.20.1250.20">
    <property type="entry name" value="MFS general substrate transporter like domains"/>
    <property type="match status" value="2"/>
</dbReference>
<dbReference type="PANTHER" id="PTHR23501">
    <property type="entry name" value="MAJOR FACILITATOR SUPERFAMILY"/>
    <property type="match status" value="1"/>
</dbReference>
<feature type="transmembrane region" description="Helical" evidence="5">
    <location>
        <begin position="205"/>
        <end position="223"/>
    </location>
</feature>
<feature type="transmembrane region" description="Helical" evidence="5">
    <location>
        <begin position="111"/>
        <end position="131"/>
    </location>
</feature>
<keyword evidence="4 5" id="KW-0472">Membrane</keyword>
<sequence>MHDSGIASAGQHTSWNRRLVGQVAILILVNTMVDTVVTAPLLVLPEMLDHFGTDQSAWIDASSLLAGAMWAPLLGKSADIHGKRRVLVMTLITAFAGALVCFVAPNLWVFILGRLLQGAAVGAVFLTVALIRDMCAPDMAMIATGIVTSGSALLSIVMPSLFELTAAEFGWRSVFVASAIFAAVAGILVRTLVPKSTIRTPGKVDIAGALLLGGGLAAVLSYVSLGTEFGWFAVGPLALLVGGAAALARWFLVASRVPEPVIDIRNLGRPLVLTLLVVVFGTGAYQSMLTLFGLIAKVSPDQQLGYGLAAPGALGLLYGVPAIGIVLGGTLAGVLGTRIGPAAALAGGVALGTVGTIGMFFGDSLLPLAVVCSFLLSLTAGTLVTSGFNMAGTLAPPERQGVVSSMVMVMVATGAVILKFVGSAVLKSTNMVIDGETVNSATGVHSYIAVATGAFVAAAAVAVILLRTHRRTHAAPSPASSESMTPSI</sequence>
<feature type="transmembrane region" description="Helical" evidence="5">
    <location>
        <begin position="56"/>
        <end position="74"/>
    </location>
</feature>
<accession>A0ABU2X7Y4</accession>
<keyword evidence="2 5" id="KW-0812">Transmembrane</keyword>
<evidence type="ECO:0000256" key="4">
    <source>
        <dbReference type="ARBA" id="ARBA00023136"/>
    </source>
</evidence>
<feature type="transmembrane region" description="Helical" evidence="5">
    <location>
        <begin position="316"/>
        <end position="335"/>
    </location>
</feature>
<name>A0ABU2X7Y4_9ACTN</name>
<feature type="transmembrane region" description="Helical" evidence="5">
    <location>
        <begin position="174"/>
        <end position="193"/>
    </location>
</feature>
<dbReference type="SUPFAM" id="SSF103473">
    <property type="entry name" value="MFS general substrate transporter"/>
    <property type="match status" value="2"/>
</dbReference>
<dbReference type="PROSITE" id="PS50850">
    <property type="entry name" value="MFS"/>
    <property type="match status" value="1"/>
</dbReference>
<feature type="transmembrane region" description="Helical" evidence="5">
    <location>
        <begin position="229"/>
        <end position="252"/>
    </location>
</feature>
<evidence type="ECO:0000256" key="1">
    <source>
        <dbReference type="ARBA" id="ARBA00004651"/>
    </source>
</evidence>
<keyword evidence="3 5" id="KW-1133">Transmembrane helix</keyword>
<dbReference type="InterPro" id="IPR020846">
    <property type="entry name" value="MFS_dom"/>
</dbReference>
<protein>
    <submittedName>
        <fullName evidence="7">MFS transporter</fullName>
    </submittedName>
</protein>
<dbReference type="InterPro" id="IPR036259">
    <property type="entry name" value="MFS_trans_sf"/>
</dbReference>
<feature type="domain" description="Major facilitator superfamily (MFS) profile" evidence="6">
    <location>
        <begin position="19"/>
        <end position="471"/>
    </location>
</feature>
<feature type="transmembrane region" description="Helical" evidence="5">
    <location>
        <begin position="402"/>
        <end position="426"/>
    </location>
</feature>
<feature type="transmembrane region" description="Helical" evidence="5">
    <location>
        <begin position="140"/>
        <end position="162"/>
    </location>
</feature>
<organism evidence="7 8">
    <name type="scientific">Streptomyces lonegramiae</name>
    <dbReference type="NCBI Taxonomy" id="3075524"/>
    <lineage>
        <taxon>Bacteria</taxon>
        <taxon>Bacillati</taxon>
        <taxon>Actinomycetota</taxon>
        <taxon>Actinomycetes</taxon>
        <taxon>Kitasatosporales</taxon>
        <taxon>Streptomycetaceae</taxon>
        <taxon>Streptomyces</taxon>
    </lineage>
</organism>
<feature type="transmembrane region" description="Helical" evidence="5">
    <location>
        <begin position="272"/>
        <end position="296"/>
    </location>
</feature>
<dbReference type="InterPro" id="IPR011701">
    <property type="entry name" value="MFS"/>
</dbReference>
<evidence type="ECO:0000313" key="8">
    <source>
        <dbReference type="Proteomes" id="UP001180754"/>
    </source>
</evidence>
<feature type="transmembrane region" description="Helical" evidence="5">
    <location>
        <begin position="368"/>
        <end position="390"/>
    </location>
</feature>
<dbReference type="EMBL" id="JAVRFD010000001">
    <property type="protein sequence ID" value="MDT0541601.1"/>
    <property type="molecule type" value="Genomic_DNA"/>
</dbReference>
<dbReference type="Pfam" id="PF07690">
    <property type="entry name" value="MFS_1"/>
    <property type="match status" value="2"/>
</dbReference>
<proteinExistence type="predicted"/>
<feature type="transmembrane region" description="Helical" evidence="5">
    <location>
        <begin position="446"/>
        <end position="466"/>
    </location>
</feature>
<dbReference type="Proteomes" id="UP001180754">
    <property type="component" value="Unassembled WGS sequence"/>
</dbReference>
<evidence type="ECO:0000256" key="2">
    <source>
        <dbReference type="ARBA" id="ARBA00022692"/>
    </source>
</evidence>
<evidence type="ECO:0000256" key="3">
    <source>
        <dbReference type="ARBA" id="ARBA00022989"/>
    </source>
</evidence>
<gene>
    <name evidence="7" type="ORF">RND15_02575</name>
</gene>
<evidence type="ECO:0000259" key="6">
    <source>
        <dbReference type="PROSITE" id="PS50850"/>
    </source>
</evidence>
<feature type="transmembrane region" description="Helical" evidence="5">
    <location>
        <begin position="342"/>
        <end position="362"/>
    </location>
</feature>
<dbReference type="RefSeq" id="WP_311721874.1">
    <property type="nucleotide sequence ID" value="NZ_JAVRFD010000001.1"/>
</dbReference>
<reference evidence="7" key="1">
    <citation type="submission" date="2024-05" db="EMBL/GenBank/DDBJ databases">
        <title>30 novel species of actinomycetes from the DSMZ collection.</title>
        <authorList>
            <person name="Nouioui I."/>
        </authorList>
    </citation>
    <scope>NUCLEOTIDE SEQUENCE</scope>
    <source>
        <strain evidence="7">DSM 41529</strain>
    </source>
</reference>
<comment type="caution">
    <text evidence="7">The sequence shown here is derived from an EMBL/GenBank/DDBJ whole genome shotgun (WGS) entry which is preliminary data.</text>
</comment>
<comment type="subcellular location">
    <subcellularLocation>
        <location evidence="1">Cell membrane</location>
        <topology evidence="1">Multi-pass membrane protein</topology>
    </subcellularLocation>
</comment>
<feature type="transmembrane region" description="Helical" evidence="5">
    <location>
        <begin position="86"/>
        <end position="105"/>
    </location>
</feature>
<evidence type="ECO:0000256" key="5">
    <source>
        <dbReference type="SAM" id="Phobius"/>
    </source>
</evidence>
<dbReference type="PANTHER" id="PTHR23501:SF197">
    <property type="entry name" value="COMD"/>
    <property type="match status" value="1"/>
</dbReference>
<keyword evidence="8" id="KW-1185">Reference proteome</keyword>
<feature type="transmembrane region" description="Helical" evidence="5">
    <location>
        <begin position="23"/>
        <end position="44"/>
    </location>
</feature>
<evidence type="ECO:0000313" key="7">
    <source>
        <dbReference type="EMBL" id="MDT0541601.1"/>
    </source>
</evidence>